<dbReference type="Proteomes" id="UP000187209">
    <property type="component" value="Unassembled WGS sequence"/>
</dbReference>
<evidence type="ECO:0000313" key="5">
    <source>
        <dbReference type="Proteomes" id="UP000187209"/>
    </source>
</evidence>
<dbReference type="EMBL" id="MPUH01000171">
    <property type="protein sequence ID" value="OMJ87664.1"/>
    <property type="molecule type" value="Genomic_DNA"/>
</dbReference>
<accession>A0A1R2CF75</accession>
<evidence type="ECO:0000259" key="3">
    <source>
        <dbReference type="PROSITE" id="PS50966"/>
    </source>
</evidence>
<organism evidence="4 5">
    <name type="scientific">Stentor coeruleus</name>
    <dbReference type="NCBI Taxonomy" id="5963"/>
    <lineage>
        <taxon>Eukaryota</taxon>
        <taxon>Sar</taxon>
        <taxon>Alveolata</taxon>
        <taxon>Ciliophora</taxon>
        <taxon>Postciliodesmatophora</taxon>
        <taxon>Heterotrichea</taxon>
        <taxon>Heterotrichida</taxon>
        <taxon>Stentoridae</taxon>
        <taxon>Stentor</taxon>
    </lineage>
</organism>
<dbReference type="PROSITE" id="PS50966">
    <property type="entry name" value="ZF_SWIM"/>
    <property type="match status" value="1"/>
</dbReference>
<dbReference type="OrthoDB" id="293538at2759"/>
<proteinExistence type="predicted"/>
<dbReference type="InterPro" id="IPR007527">
    <property type="entry name" value="Znf_SWIM"/>
</dbReference>
<keyword evidence="1" id="KW-0863">Zinc-finger</keyword>
<evidence type="ECO:0000256" key="1">
    <source>
        <dbReference type="PROSITE-ProRule" id="PRU00325"/>
    </source>
</evidence>
<sequence length="1949" mass="227278">MSEPQGKKGTLNDLVKRFVAQKINQYLGKYLLNIKNEDLQTNIGTNSAITLNNLKLRKDAFDDLRLPIEVDPSSIVKELRCELRMLPLQVNIYVKGIKAIVLPNSKSWLPEQWKEYKKKHLEDWQESQKHLFASLNLKNYKQRKISMVANNINITMEDVIIYYKDTQALGSPCIIRFRIEELRIATTTEDFTKEKPSNSEFTTYRKISIKDFSLAINSEYSDQLSQDEIEDKRFSERMYILRPCNINLNYTMQHKPIENIPIHTLKIQISNMVVSLSELQRQFIESLNLIMKNQTHYKTYEESHPVGKVIGNEQDWWNYLIKTCKKDLDMNIAGLIRNKKDMDKYIDYYKSCQEIIHAPWLPDRTREKEEFLSEIEEEYPLDKLIMFRTLALYQLRIEAMSYVKARGNVRGKTHLGDLWDYYLNDFESLLGDPYKTVAEEHEIELTLEEKEELNHLLRMDTLNIVDSYLNGTSSSRNDKMLELSLIIGKITVFIQETQVNDEFLYKTINKKDCICLRCSEGPSSPNRNSENMSGMNEERKNQVRDAVYSILMVNQQGKAYDQKLVKEHTLLIVEANFEGSIMIYRDKHIVTDTDMKLDNLEIWDPLSLQEPKEMDLFKEKYGFTQGNDLLSMILRGKFEEFSLINSMKFFMQEMNLIPEFEFVIHLDQIFDKVSHFCTCKNIYSNLNSQKEAFLNPKSKYCLHLTEAQLEKYQKASDLKELYINIYDFMNNRVMPRFMRNCARWIITNSIIRRPPTSNSILISLKLRGNSSPIEVQFVNRKKRKTEENLLEEKIEQSKVEISSENINATMSTETVHSLVRWIMKSHENFEFQKSFISTLNSFSPKLEYIKNILNNMKKSGQQLYFIVKEKQRTAETPDIVVMMNKVNIKLVETIFTNSKNKMIISTVDMKKFMLEIGNVKDQQQEINTFNRGDFVRDSKFYVNTIISLKSLTIYTKLQPVLSLDIITFNSKDCIMKGHPYLIENITESNIKNVKIYIRKELLSFLGLVSSLDFKPLKHLSKDNIAIRSLQREIYKCDKKAMTKRLLNYQDDHFLHKNLKKCRHCMLAYRKIIKNFSLSIGDPEKKSTGLELLFYSFKTKDKSISLKCPRVVIMTEERIFNTSLSVFTTDFENNEIFTLKFADKNFDDKFDPNDISPLFSTLAHTATQGTCYVSGTNHNEPISPLRLIIKSTQRKDIKIFDENLWRIRESLYDKNIVNLKPYLNENKLCKFMTCDYFNKDYVYENRKSYKSVDNFELMIQEFRVNIKENNDYAFAISVMCSAISFIQLHLKYLQSVKISQMKKLSFVKSEIVLNKFVITSLCRDKEFCIEINGLKIKGIPSFLKSTLVNYEKREFVEGISPPTIKKYKKVEVVEDVSHITAKNFVFRIGSDTYCNIENISTIIKDVVKQVKTYSKKMKKVGSHVKSKKNEINIRIKTISLYHKKNKNKIFAIPVSYKHDSKFTINKDEIACTLDITNKTKTNLISRDFQADFGRVGIDLSCNILSVILNNFFHIYDPISNRKTLDILGVPERYTFYSMKYLEISPFKTKIRVTNIRGEVSLNNIDICRIVIRKMKINNINENNQFEGSLRAFQILSKNGLYPKTIVPSDPNKRIMTNFIMLEEQNESIFRMTIENATVVFLEKFIEQNIHVYNFINQEILKPREKKSEGIKDLTKPTSVEIIFVDSAILMPKASYLTENLTVKFKKAHIKTINNEVSYWKTPVLDEPTNFYDKEISLASVTSEISVNCTEIKINIDNMHLIFNDDYLGSADECKLEVFVPLIPDKAAYVLKSKVAIEVIKAKLCVSLGKMKLLEELINKNIDEPIENLPKIMKSKNTKFRFKVTSGTMSISRWVTLPFEKPPVARIVVCEANEDKIEENEDSEIRDNESMKSLSLKSNDLFLEIGDNVNPNDIEPIYDILKQKAIKEPKSNPVTLAPSLVSSQKKLPSMQ</sequence>
<keyword evidence="5" id="KW-1185">Reference proteome</keyword>
<protein>
    <recommendedName>
        <fullName evidence="3">SWIM-type domain-containing protein</fullName>
    </recommendedName>
</protein>
<keyword evidence="1" id="KW-0479">Metal-binding</keyword>
<keyword evidence="1" id="KW-0862">Zinc</keyword>
<dbReference type="GO" id="GO:0008270">
    <property type="term" value="F:zinc ion binding"/>
    <property type="evidence" value="ECO:0007669"/>
    <property type="project" value="UniProtKB-KW"/>
</dbReference>
<reference evidence="4 5" key="1">
    <citation type="submission" date="2016-11" db="EMBL/GenBank/DDBJ databases">
        <title>The macronuclear genome of Stentor coeruleus: a giant cell with tiny introns.</title>
        <authorList>
            <person name="Slabodnick M."/>
            <person name="Ruby J.G."/>
            <person name="Reiff S.B."/>
            <person name="Swart E.C."/>
            <person name="Gosai S."/>
            <person name="Prabakaran S."/>
            <person name="Witkowska E."/>
            <person name="Larue G.E."/>
            <person name="Fisher S."/>
            <person name="Freeman R.M."/>
            <person name="Gunawardena J."/>
            <person name="Chu W."/>
            <person name="Stover N.A."/>
            <person name="Gregory B.D."/>
            <person name="Nowacki M."/>
            <person name="Derisi J."/>
            <person name="Roy S.W."/>
            <person name="Marshall W.F."/>
            <person name="Sood P."/>
        </authorList>
    </citation>
    <scope>NUCLEOTIDE SEQUENCE [LARGE SCALE GENOMIC DNA]</scope>
    <source>
        <strain evidence="4">WM001</strain>
    </source>
</reference>
<feature type="compositionally biased region" description="Polar residues" evidence="2">
    <location>
        <begin position="1938"/>
        <end position="1949"/>
    </location>
</feature>
<gene>
    <name evidence="4" type="ORF">SteCoe_10590</name>
</gene>
<name>A0A1R2CF75_9CILI</name>
<feature type="domain" description="SWIM-type" evidence="3">
    <location>
        <begin position="662"/>
        <end position="712"/>
    </location>
</feature>
<comment type="caution">
    <text evidence="4">The sequence shown here is derived from an EMBL/GenBank/DDBJ whole genome shotgun (WGS) entry which is preliminary data.</text>
</comment>
<evidence type="ECO:0000256" key="2">
    <source>
        <dbReference type="SAM" id="MobiDB-lite"/>
    </source>
</evidence>
<feature type="region of interest" description="Disordered" evidence="2">
    <location>
        <begin position="1930"/>
        <end position="1949"/>
    </location>
</feature>
<evidence type="ECO:0000313" key="4">
    <source>
        <dbReference type="EMBL" id="OMJ87664.1"/>
    </source>
</evidence>